<feature type="transmembrane region" description="Helical" evidence="6">
    <location>
        <begin position="292"/>
        <end position="314"/>
    </location>
</feature>
<protein>
    <recommendedName>
        <fullName evidence="9">Flippase-like domain-containing protein</fullName>
    </recommendedName>
</protein>
<evidence type="ECO:0000256" key="1">
    <source>
        <dbReference type="ARBA" id="ARBA00004651"/>
    </source>
</evidence>
<evidence type="ECO:0000256" key="3">
    <source>
        <dbReference type="ARBA" id="ARBA00022692"/>
    </source>
</evidence>
<dbReference type="PANTHER" id="PTHR39087:SF2">
    <property type="entry name" value="UPF0104 MEMBRANE PROTEIN MJ1595"/>
    <property type="match status" value="1"/>
</dbReference>
<dbReference type="Proteomes" id="UP000199019">
    <property type="component" value="Unassembled WGS sequence"/>
</dbReference>
<keyword evidence="4 6" id="KW-1133">Transmembrane helix</keyword>
<evidence type="ECO:0000313" key="8">
    <source>
        <dbReference type="Proteomes" id="UP000199019"/>
    </source>
</evidence>
<dbReference type="AlphaFoldDB" id="A0A1H9W1G1"/>
<gene>
    <name evidence="7" type="ORF">SAMN05216199_2690</name>
</gene>
<feature type="transmembrane region" description="Helical" evidence="6">
    <location>
        <begin position="31"/>
        <end position="50"/>
    </location>
</feature>
<dbReference type="OrthoDB" id="5182677at2"/>
<evidence type="ECO:0000313" key="7">
    <source>
        <dbReference type="EMBL" id="SES27343.1"/>
    </source>
</evidence>
<keyword evidence="2" id="KW-1003">Cell membrane</keyword>
<name>A0A1H9W1G1_9MICO</name>
<dbReference type="PANTHER" id="PTHR39087">
    <property type="entry name" value="UPF0104 MEMBRANE PROTEIN MJ1595"/>
    <property type="match status" value="1"/>
</dbReference>
<dbReference type="Pfam" id="PF03706">
    <property type="entry name" value="LPG_synthase_TM"/>
    <property type="match status" value="1"/>
</dbReference>
<feature type="transmembrane region" description="Helical" evidence="6">
    <location>
        <begin position="326"/>
        <end position="349"/>
    </location>
</feature>
<organism evidence="7 8">
    <name type="scientific">Pedococcus cremeus</name>
    <dbReference type="NCBI Taxonomy" id="587636"/>
    <lineage>
        <taxon>Bacteria</taxon>
        <taxon>Bacillati</taxon>
        <taxon>Actinomycetota</taxon>
        <taxon>Actinomycetes</taxon>
        <taxon>Micrococcales</taxon>
        <taxon>Intrasporangiaceae</taxon>
        <taxon>Pedococcus</taxon>
    </lineage>
</organism>
<evidence type="ECO:0008006" key="9">
    <source>
        <dbReference type="Google" id="ProtNLM"/>
    </source>
</evidence>
<feature type="transmembrane region" description="Helical" evidence="6">
    <location>
        <begin position="262"/>
        <end position="285"/>
    </location>
</feature>
<comment type="subcellular location">
    <subcellularLocation>
        <location evidence="1">Cell membrane</location>
        <topology evidence="1">Multi-pass membrane protein</topology>
    </subcellularLocation>
</comment>
<feature type="transmembrane region" description="Helical" evidence="6">
    <location>
        <begin position="106"/>
        <end position="127"/>
    </location>
</feature>
<keyword evidence="5 6" id="KW-0472">Membrane</keyword>
<keyword evidence="3 6" id="KW-0812">Transmembrane</keyword>
<reference evidence="8" key="1">
    <citation type="submission" date="2016-10" db="EMBL/GenBank/DDBJ databases">
        <authorList>
            <person name="Varghese N."/>
            <person name="Submissions S."/>
        </authorList>
    </citation>
    <scope>NUCLEOTIDE SEQUENCE [LARGE SCALE GENOMIC DNA]</scope>
    <source>
        <strain evidence="8">CGMCC 1.6963</strain>
    </source>
</reference>
<dbReference type="STRING" id="587636.SAMN05216199_2690"/>
<dbReference type="InterPro" id="IPR022791">
    <property type="entry name" value="L-PG_synthase/AglD"/>
</dbReference>
<accession>A0A1H9W1G1</accession>
<proteinExistence type="predicted"/>
<evidence type="ECO:0000256" key="5">
    <source>
        <dbReference type="ARBA" id="ARBA00023136"/>
    </source>
</evidence>
<evidence type="ECO:0000256" key="6">
    <source>
        <dbReference type="SAM" id="Phobius"/>
    </source>
</evidence>
<dbReference type="RefSeq" id="WP_091758891.1">
    <property type="nucleotide sequence ID" value="NZ_FOHB01000004.1"/>
</dbReference>
<feature type="transmembrane region" description="Helical" evidence="6">
    <location>
        <begin position="147"/>
        <end position="167"/>
    </location>
</feature>
<dbReference type="GO" id="GO:0005886">
    <property type="term" value="C:plasma membrane"/>
    <property type="evidence" value="ECO:0007669"/>
    <property type="project" value="UniProtKB-SubCell"/>
</dbReference>
<feature type="transmembrane region" description="Helical" evidence="6">
    <location>
        <begin position="174"/>
        <end position="197"/>
    </location>
</feature>
<keyword evidence="8" id="KW-1185">Reference proteome</keyword>
<feature type="transmembrane region" description="Helical" evidence="6">
    <location>
        <begin position="70"/>
        <end position="94"/>
    </location>
</feature>
<dbReference type="EMBL" id="FOHB01000004">
    <property type="protein sequence ID" value="SES27343.1"/>
    <property type="molecule type" value="Genomic_DNA"/>
</dbReference>
<sequence>MAPGPAVRPAARDAPHGPVAEHRDWWRVVEVIASIALGAALLIWGLPLVAGEDWSAIGSVFSELSPWQVVVLGLVWQFGLWIHTIALCAALPGLSSPRAWFLNQTGSAVSNILPLGGAAGTVLNYSTARVWGFSTSAFLRWAVATNIWDTLGKLIVPALAVLWLVAADATSPDALVSAAVAGVVTLGLLVALTWFMLHRDVGMKVIGRLLDTLVRSLHLRRLREEHFADDAVGFRRDLADLVAHAWGRLTVGKAAYAASQAFLLWLCVTWLGGDASPPVVFAAFAAERVLSLAVITPGATGVVEIGMTGTLVWFGVDPAIAAASVLLYRAFIIGLEIPFGGTALLWWLIRTRRSRRRAKASTAPAP</sequence>
<evidence type="ECO:0000256" key="2">
    <source>
        <dbReference type="ARBA" id="ARBA00022475"/>
    </source>
</evidence>
<evidence type="ECO:0000256" key="4">
    <source>
        <dbReference type="ARBA" id="ARBA00022989"/>
    </source>
</evidence>